<sequence length="69" mass="7510">MKGNRMMRMMSVMVMISLAATHLSGQFDLLHPSFLWIAGMASIMAFQATFTGFCPASSLFGKNASCSIK</sequence>
<evidence type="ECO:0000313" key="4">
    <source>
        <dbReference type="Proteomes" id="UP000463939"/>
    </source>
</evidence>
<feature type="transmembrane region" description="Helical" evidence="1">
    <location>
        <begin position="35"/>
        <end position="60"/>
    </location>
</feature>
<accession>A0A809S187</accession>
<evidence type="ECO:0000256" key="1">
    <source>
        <dbReference type="SAM" id="Phobius"/>
    </source>
</evidence>
<keyword evidence="4" id="KW-1185">Reference proteome</keyword>
<keyword evidence="1" id="KW-0812">Transmembrane</keyword>
<keyword evidence="1" id="KW-0472">Membrane</keyword>
<protein>
    <recommendedName>
        <fullName evidence="2">Inner membrane protein YgaP-like transmembrane domain-containing protein</fullName>
    </recommendedName>
</protein>
<organism evidence="3 4">
    <name type="scientific">Sulfuriferula nivalis</name>
    <dbReference type="NCBI Taxonomy" id="2675298"/>
    <lineage>
        <taxon>Bacteria</taxon>
        <taxon>Pseudomonadati</taxon>
        <taxon>Pseudomonadota</taxon>
        <taxon>Betaproteobacteria</taxon>
        <taxon>Nitrosomonadales</taxon>
        <taxon>Sulfuricellaceae</taxon>
        <taxon>Sulfuriferula</taxon>
    </lineage>
</organism>
<dbReference type="Proteomes" id="UP000463939">
    <property type="component" value="Chromosome"/>
</dbReference>
<dbReference type="KEGG" id="sniv:SFSGTM_10160"/>
<keyword evidence="1" id="KW-1133">Transmembrane helix</keyword>
<dbReference type="RefSeq" id="WP_162084254.1">
    <property type="nucleotide sequence ID" value="NZ_AP021881.1"/>
</dbReference>
<reference evidence="4" key="1">
    <citation type="submission" date="2019-11" db="EMBL/GenBank/DDBJ databases">
        <title>Isolation and characterization of a novel species in the genus Sulfuriferula.</title>
        <authorList>
            <person name="Mochizuki J."/>
            <person name="Kojima H."/>
            <person name="Fukui M."/>
        </authorList>
    </citation>
    <scope>NUCLEOTIDE SEQUENCE [LARGE SCALE GENOMIC DNA]</scope>
    <source>
        <strain evidence="4">SGTM</strain>
    </source>
</reference>
<evidence type="ECO:0000313" key="3">
    <source>
        <dbReference type="EMBL" id="BBP00308.1"/>
    </source>
</evidence>
<evidence type="ECO:0000259" key="2">
    <source>
        <dbReference type="Pfam" id="PF11127"/>
    </source>
</evidence>
<dbReference type="Pfam" id="PF11127">
    <property type="entry name" value="YgaP-like_TM"/>
    <property type="match status" value="1"/>
</dbReference>
<dbReference type="AlphaFoldDB" id="A0A809S187"/>
<proteinExistence type="predicted"/>
<dbReference type="InterPro" id="IPR021309">
    <property type="entry name" value="YgaP-like_TM"/>
</dbReference>
<dbReference type="Gene3D" id="6.10.140.1340">
    <property type="match status" value="1"/>
</dbReference>
<feature type="domain" description="Inner membrane protein YgaP-like transmembrane" evidence="2">
    <location>
        <begin position="4"/>
        <end position="64"/>
    </location>
</feature>
<gene>
    <name evidence="3" type="ORF">SFSGTM_10160</name>
</gene>
<name>A0A809S187_9PROT</name>
<dbReference type="EMBL" id="AP021881">
    <property type="protein sequence ID" value="BBP00308.1"/>
    <property type="molecule type" value="Genomic_DNA"/>
</dbReference>